<keyword evidence="7" id="KW-0067">ATP-binding</keyword>
<dbReference type="InterPro" id="IPR044746">
    <property type="entry name" value="ABCC_6TM_D1"/>
</dbReference>
<feature type="transmembrane region" description="Helical" evidence="11">
    <location>
        <begin position="369"/>
        <end position="390"/>
    </location>
</feature>
<dbReference type="InterPro" id="IPR017871">
    <property type="entry name" value="ABC_transporter-like_CS"/>
</dbReference>
<keyword evidence="15" id="KW-1185">Reference proteome</keyword>
<feature type="transmembrane region" description="Helical" evidence="11">
    <location>
        <begin position="262"/>
        <end position="281"/>
    </location>
</feature>
<evidence type="ECO:0000256" key="2">
    <source>
        <dbReference type="ARBA" id="ARBA00009726"/>
    </source>
</evidence>
<dbReference type="PANTHER" id="PTHR24223">
    <property type="entry name" value="ATP-BINDING CASSETTE SUB-FAMILY C"/>
    <property type="match status" value="1"/>
</dbReference>
<keyword evidence="3" id="KW-0813">Transport</keyword>
<evidence type="ECO:0000256" key="9">
    <source>
        <dbReference type="ARBA" id="ARBA00023136"/>
    </source>
</evidence>
<feature type="transmembrane region" description="Helical" evidence="11">
    <location>
        <begin position="1028"/>
        <end position="1046"/>
    </location>
</feature>
<dbReference type="SUPFAM" id="SSF90123">
    <property type="entry name" value="ABC transporter transmembrane region"/>
    <property type="match status" value="2"/>
</dbReference>
<keyword evidence="9 11" id="KW-0472">Membrane</keyword>
<dbReference type="Proteomes" id="UP000193411">
    <property type="component" value="Unassembled WGS sequence"/>
</dbReference>
<dbReference type="PROSITE" id="PS50929">
    <property type="entry name" value="ABC_TM1F"/>
    <property type="match status" value="2"/>
</dbReference>
<evidence type="ECO:0000256" key="10">
    <source>
        <dbReference type="SAM" id="MobiDB-lite"/>
    </source>
</evidence>
<dbReference type="CDD" id="cd18579">
    <property type="entry name" value="ABC_6TM_ABCC_D1"/>
    <property type="match status" value="1"/>
</dbReference>
<dbReference type="InterPro" id="IPR027417">
    <property type="entry name" value="P-loop_NTPase"/>
</dbReference>
<protein>
    <submittedName>
        <fullName evidence="14">Multidrug resistance-associated protein 4-like protein</fullName>
    </submittedName>
</protein>
<evidence type="ECO:0000256" key="5">
    <source>
        <dbReference type="ARBA" id="ARBA00022737"/>
    </source>
</evidence>
<evidence type="ECO:0000256" key="1">
    <source>
        <dbReference type="ARBA" id="ARBA00004141"/>
    </source>
</evidence>
<feature type="region of interest" description="Disordered" evidence="10">
    <location>
        <begin position="449"/>
        <end position="469"/>
    </location>
</feature>
<evidence type="ECO:0000259" key="13">
    <source>
        <dbReference type="PROSITE" id="PS50929"/>
    </source>
</evidence>
<evidence type="ECO:0000259" key="12">
    <source>
        <dbReference type="PROSITE" id="PS50893"/>
    </source>
</evidence>
<evidence type="ECO:0000256" key="6">
    <source>
        <dbReference type="ARBA" id="ARBA00022741"/>
    </source>
</evidence>
<dbReference type="Pfam" id="PF00005">
    <property type="entry name" value="ABC_tran"/>
    <property type="match status" value="2"/>
</dbReference>
<dbReference type="FunFam" id="1.20.1560.10:FF:000013">
    <property type="entry name" value="ABC transporter C family member 2"/>
    <property type="match status" value="1"/>
</dbReference>
<feature type="transmembrane region" description="Helical" evidence="11">
    <location>
        <begin position="799"/>
        <end position="819"/>
    </location>
</feature>
<sequence length="1375" mass="151427">MTVSSNAIPATGPVDTHIDIAQLPPSASATAAEIPLLEKRAVDDHSDAKSTHSTSTVGTAPPRPRLPPPALDSASLFSRIFFTWVSPIIAQRETIDENTLNDLQAWDQAEFLCTQLENAWEREQASASKAGRSPHLAWALLHTFRSQIFWSGFWAGVEIATKVGEAVFLGNMIRGFQQFGIASVSSEGYWWALALTLATTFHGILHHAFFFVGMRLGHQLRISLTTIMYKKSINLAAGSTSPGVIVNLVSNDVATFEQLALFGHYLWVAAIEIPLCGWLLYERLSWPALLGLIVIFLMVPMQAAFGRYFHKFRRAMVQWRDARVRLMSDLLTGIDVVKFNAWMTPFVAEVTRLRAMEMIFLIRAGIMDAMNEASFFVFPMLVFLLTYGSSIGAGIPLRAPDVFSSVALFNVLRLTLTTFVPKAVKAATESAVSLNRIGKFLLEQETSSTLHQPDPLIPSSLSSPPTDPSKPAITLTNATFTWPAFQLDSISQTFNQASLTAIIGPVGSGKSSLIQAILGEMPTTSSPSAIHIAASHRRMAYAPQTPWILAGTILDNILFGSELDEPWLRRVLAMCSLERDLDQWPHGLYTLVGERGVSLSGGQKARVGLARAVYAKAPVLLLDDPLSALDSRVGRKVFEAVRSAPELARTTRVLVTHQLHFVREADQVVVMEAGKVAASGTWDEVRDTHKRRVADVGHEEASKDWMAILADYDDTAKLATDMEVDAIAAGDASVPSSSSTAAGSPNAAVVAELRDEMVDLIKDGKRGAAKAAAANVETSQVGRVRWSTFSRFLIQPTSLLMLVTTIVAMFGGQILAVSSDWHLARWVNKPPEVQLGDSFYFTLYWALIAAAVTVGLVRAVLFYQLLLNSSRAVSATMLEKVLDAPLAWFNKNPTGRILNRFTKDLSQIDEQLPTVFFNFTQCLFQSIGVIIVVIMVLPWVALSVPVLATVFFLFRRWYIAASRRIKRIESTTRSPVYSHLSESLEGLPVIRALHAQHMFVHQFAAYMDTNTRAVFAQAACARWLGLRLDLVSSLFLAISAFAAQLVAQSGGLPAALAGLALSYTLQLNGLLQWMVRQSVEVEVLFVACERLFEYCDLTGEKDLPSRDVPPPEWPTMGEIKFKNMSLTYPGSEKPVLKEWNVEFKAGEKIGLVGRTGAGKSSSFAALFRSYEYDGVIELDGINTATLKVEELRRRLSIIPQSPMLFRGSVRFNLDPFNEYSDHEIWQALERVQLKSVVEQLEGKLDAPVVDGGQNFSVGSRQLLCASRSLLKKARVLVADEASANIDFKSDALIQQVLQHAFPDTLVITIAHRLTTVIQYDRLVVLDAGKIMEVGHAWELLQNPNGMFAKMVADTGDEGANQLREMAKASWEAKQR</sequence>
<dbReference type="PROSITE" id="PS00211">
    <property type="entry name" value="ABC_TRANSPORTER_1"/>
    <property type="match status" value="1"/>
</dbReference>
<dbReference type="SMART" id="SM00382">
    <property type="entry name" value="AAA"/>
    <property type="match status" value="2"/>
</dbReference>
<feature type="domain" description="ABC transporter" evidence="12">
    <location>
        <begin position="1119"/>
        <end position="1352"/>
    </location>
</feature>
<evidence type="ECO:0000256" key="4">
    <source>
        <dbReference type="ARBA" id="ARBA00022692"/>
    </source>
</evidence>
<keyword evidence="5" id="KW-0677">Repeat</keyword>
<dbReference type="FunFam" id="3.40.50.300:FF:000163">
    <property type="entry name" value="Multidrug resistance-associated protein member 4"/>
    <property type="match status" value="1"/>
</dbReference>
<organism evidence="14 15">
    <name type="scientific">Catenaria anguillulae PL171</name>
    <dbReference type="NCBI Taxonomy" id="765915"/>
    <lineage>
        <taxon>Eukaryota</taxon>
        <taxon>Fungi</taxon>
        <taxon>Fungi incertae sedis</taxon>
        <taxon>Blastocladiomycota</taxon>
        <taxon>Blastocladiomycetes</taxon>
        <taxon>Blastocladiales</taxon>
        <taxon>Catenariaceae</taxon>
        <taxon>Catenaria</taxon>
    </lineage>
</organism>
<dbReference type="Gene3D" id="1.20.1560.10">
    <property type="entry name" value="ABC transporter type 1, transmembrane domain"/>
    <property type="match status" value="2"/>
</dbReference>
<evidence type="ECO:0000256" key="3">
    <source>
        <dbReference type="ARBA" id="ARBA00022448"/>
    </source>
</evidence>
<dbReference type="CDD" id="cd03244">
    <property type="entry name" value="ABCC_MRP_domain2"/>
    <property type="match status" value="1"/>
</dbReference>
<name>A0A1Y2HG60_9FUNG</name>
<feature type="domain" description="ABC transporter" evidence="12">
    <location>
        <begin position="470"/>
        <end position="698"/>
    </location>
</feature>
<dbReference type="InterPro" id="IPR011527">
    <property type="entry name" value="ABC1_TM_dom"/>
</dbReference>
<keyword evidence="4 11" id="KW-0812">Transmembrane</keyword>
<dbReference type="STRING" id="765915.A0A1Y2HG60"/>
<dbReference type="InterPro" id="IPR050173">
    <property type="entry name" value="ABC_transporter_C-like"/>
</dbReference>
<comment type="caution">
    <text evidence="14">The sequence shown here is derived from an EMBL/GenBank/DDBJ whole genome shotgun (WGS) entry which is preliminary data.</text>
</comment>
<dbReference type="InterPro" id="IPR003593">
    <property type="entry name" value="AAA+_ATPase"/>
</dbReference>
<comment type="similarity">
    <text evidence="2">Belongs to the ABC transporter superfamily. ABCC family. Conjugate transporter (TC 3.A.1.208) subfamily.</text>
</comment>
<dbReference type="FunFam" id="3.40.50.300:FF:000997">
    <property type="entry name" value="Multidrug resistance-associated protein 1"/>
    <property type="match status" value="1"/>
</dbReference>
<keyword evidence="6" id="KW-0547">Nucleotide-binding</keyword>
<feature type="transmembrane region" description="Helical" evidence="11">
    <location>
        <begin position="839"/>
        <end position="861"/>
    </location>
</feature>
<dbReference type="Gene3D" id="3.40.50.300">
    <property type="entry name" value="P-loop containing nucleotide triphosphate hydrolases"/>
    <property type="match status" value="2"/>
</dbReference>
<feature type="compositionally biased region" description="Low complexity" evidence="10">
    <location>
        <begin position="453"/>
        <end position="464"/>
    </location>
</feature>
<feature type="domain" description="ABC transmembrane type-1" evidence="13">
    <location>
        <begin position="799"/>
        <end position="1082"/>
    </location>
</feature>
<feature type="domain" description="ABC transmembrane type-1" evidence="13">
    <location>
        <begin position="149"/>
        <end position="428"/>
    </location>
</feature>
<reference evidence="14 15" key="1">
    <citation type="submission" date="2016-07" db="EMBL/GenBank/DDBJ databases">
        <title>Pervasive Adenine N6-methylation of Active Genes in Fungi.</title>
        <authorList>
            <consortium name="DOE Joint Genome Institute"/>
            <person name="Mondo S.J."/>
            <person name="Dannebaum R.O."/>
            <person name="Kuo R.C."/>
            <person name="Labutti K."/>
            <person name="Haridas S."/>
            <person name="Kuo A."/>
            <person name="Salamov A."/>
            <person name="Ahrendt S.R."/>
            <person name="Lipzen A."/>
            <person name="Sullivan W."/>
            <person name="Andreopoulos W.B."/>
            <person name="Clum A."/>
            <person name="Lindquist E."/>
            <person name="Daum C."/>
            <person name="Ramamoorthy G.K."/>
            <person name="Gryganskyi A."/>
            <person name="Culley D."/>
            <person name="Magnuson J.K."/>
            <person name="James T.Y."/>
            <person name="O'Malley M.A."/>
            <person name="Stajich J.E."/>
            <person name="Spatafora J.W."/>
            <person name="Visel A."/>
            <person name="Grigoriev I.V."/>
        </authorList>
    </citation>
    <scope>NUCLEOTIDE SEQUENCE [LARGE SCALE GENOMIC DNA]</scope>
    <source>
        <strain evidence="14 15">PL171</strain>
    </source>
</reference>
<dbReference type="Pfam" id="PF00664">
    <property type="entry name" value="ABC_membrane"/>
    <property type="match status" value="2"/>
</dbReference>
<dbReference type="OrthoDB" id="6500128at2759"/>
<dbReference type="CDD" id="cd18580">
    <property type="entry name" value="ABC_6TM_ABCC_D2"/>
    <property type="match status" value="1"/>
</dbReference>
<keyword evidence="8 11" id="KW-1133">Transmembrane helix</keyword>
<feature type="transmembrane region" description="Helical" evidence="11">
    <location>
        <begin position="288"/>
        <end position="310"/>
    </location>
</feature>
<dbReference type="SUPFAM" id="SSF52540">
    <property type="entry name" value="P-loop containing nucleoside triphosphate hydrolases"/>
    <property type="match status" value="2"/>
</dbReference>
<dbReference type="EMBL" id="MCFL01000043">
    <property type="protein sequence ID" value="ORZ32683.1"/>
    <property type="molecule type" value="Genomic_DNA"/>
</dbReference>
<dbReference type="InterPro" id="IPR044726">
    <property type="entry name" value="ABCC_6TM_D2"/>
</dbReference>
<dbReference type="PANTHER" id="PTHR24223:SF456">
    <property type="entry name" value="MULTIDRUG RESISTANCE-ASSOCIATED PROTEIN LETHAL(2)03659"/>
    <property type="match status" value="1"/>
</dbReference>
<dbReference type="InterPro" id="IPR003439">
    <property type="entry name" value="ABC_transporter-like_ATP-bd"/>
</dbReference>
<feature type="transmembrane region" description="Helical" evidence="11">
    <location>
        <begin position="915"/>
        <end position="934"/>
    </location>
</feature>
<evidence type="ECO:0000313" key="14">
    <source>
        <dbReference type="EMBL" id="ORZ32683.1"/>
    </source>
</evidence>
<dbReference type="GO" id="GO:0016887">
    <property type="term" value="F:ATP hydrolysis activity"/>
    <property type="evidence" value="ECO:0007669"/>
    <property type="project" value="InterPro"/>
</dbReference>
<dbReference type="GO" id="GO:0140359">
    <property type="term" value="F:ABC-type transporter activity"/>
    <property type="evidence" value="ECO:0007669"/>
    <property type="project" value="InterPro"/>
</dbReference>
<comment type="subcellular location">
    <subcellularLocation>
        <location evidence="1">Membrane</location>
        <topology evidence="1">Multi-pass membrane protein</topology>
    </subcellularLocation>
</comment>
<evidence type="ECO:0000256" key="8">
    <source>
        <dbReference type="ARBA" id="ARBA00022989"/>
    </source>
</evidence>
<dbReference type="GO" id="GO:0005524">
    <property type="term" value="F:ATP binding"/>
    <property type="evidence" value="ECO:0007669"/>
    <property type="project" value="UniProtKB-KW"/>
</dbReference>
<dbReference type="InterPro" id="IPR036640">
    <property type="entry name" value="ABC1_TM_sf"/>
</dbReference>
<accession>A0A1Y2HG60</accession>
<dbReference type="CDD" id="cd03250">
    <property type="entry name" value="ABCC_MRP_domain1"/>
    <property type="match status" value="1"/>
</dbReference>
<dbReference type="GO" id="GO:0016020">
    <property type="term" value="C:membrane"/>
    <property type="evidence" value="ECO:0007669"/>
    <property type="project" value="UniProtKB-SubCell"/>
</dbReference>
<feature type="transmembrane region" description="Helical" evidence="11">
    <location>
        <begin position="189"/>
        <end position="212"/>
    </location>
</feature>
<dbReference type="PROSITE" id="PS50893">
    <property type="entry name" value="ABC_TRANSPORTER_2"/>
    <property type="match status" value="2"/>
</dbReference>
<proteinExistence type="inferred from homology"/>
<evidence type="ECO:0000256" key="7">
    <source>
        <dbReference type="ARBA" id="ARBA00022840"/>
    </source>
</evidence>
<feature type="region of interest" description="Disordered" evidence="10">
    <location>
        <begin position="42"/>
        <end position="68"/>
    </location>
</feature>
<evidence type="ECO:0000256" key="11">
    <source>
        <dbReference type="SAM" id="Phobius"/>
    </source>
</evidence>
<evidence type="ECO:0000313" key="15">
    <source>
        <dbReference type="Proteomes" id="UP000193411"/>
    </source>
</evidence>
<gene>
    <name evidence="14" type="ORF">BCR44DRAFT_1231290</name>
</gene>